<evidence type="ECO:0000313" key="7">
    <source>
        <dbReference type="EMBL" id="REF96171.1"/>
    </source>
</evidence>
<keyword evidence="2 5" id="KW-0812">Transmembrane</keyword>
<keyword evidence="4 5" id="KW-0472">Membrane</keyword>
<dbReference type="GO" id="GO:0016020">
    <property type="term" value="C:membrane"/>
    <property type="evidence" value="ECO:0007669"/>
    <property type="project" value="UniProtKB-SubCell"/>
</dbReference>
<keyword evidence="8" id="KW-1185">Reference proteome</keyword>
<protein>
    <submittedName>
        <fullName evidence="7">ABC-2 family transporter</fullName>
    </submittedName>
</protein>
<keyword evidence="3 5" id="KW-1133">Transmembrane helix</keyword>
<dbReference type="Proteomes" id="UP000256913">
    <property type="component" value="Unassembled WGS sequence"/>
</dbReference>
<feature type="transmembrane region" description="Helical" evidence="5">
    <location>
        <begin position="104"/>
        <end position="133"/>
    </location>
</feature>
<dbReference type="PANTHER" id="PTHR43229:SF2">
    <property type="entry name" value="NODULATION PROTEIN J"/>
    <property type="match status" value="1"/>
</dbReference>
<feature type="transmembrane region" description="Helical" evidence="5">
    <location>
        <begin position="65"/>
        <end position="83"/>
    </location>
</feature>
<dbReference type="OrthoDB" id="4239003at2"/>
<evidence type="ECO:0000256" key="5">
    <source>
        <dbReference type="SAM" id="Phobius"/>
    </source>
</evidence>
<feature type="transmembrane region" description="Helical" evidence="5">
    <location>
        <begin position="178"/>
        <end position="195"/>
    </location>
</feature>
<reference evidence="7 8" key="1">
    <citation type="submission" date="2018-08" db="EMBL/GenBank/DDBJ databases">
        <title>Sequencing the genomes of 1000 actinobacteria strains.</title>
        <authorList>
            <person name="Klenk H.-P."/>
        </authorList>
    </citation>
    <scope>NUCLEOTIDE SEQUENCE [LARGE SCALE GENOMIC DNA]</scope>
    <source>
        <strain evidence="7 8">DSM 44099</strain>
    </source>
</reference>
<dbReference type="InterPro" id="IPR013525">
    <property type="entry name" value="ABC2_TM"/>
</dbReference>
<evidence type="ECO:0000256" key="3">
    <source>
        <dbReference type="ARBA" id="ARBA00022989"/>
    </source>
</evidence>
<sequence>MTWSDRLAGRDLPFLVQMPLLATRDYVINRSGWVAAWSMPIRAVFQAAFVILAGQFYAGTAGRDYAFVGAVAFAASPWALGAVSDAMLEDRNQGTIYRLRLGRLPMLVLVALRTPPYLVQGLVAMVLGALIAGPVLVGTELSLRVALLLPILATGLLSMLCMGLAIGSTGGSPRTDILLSNLAQYLVLLAAGVILPPGRLPLLDTVGQFLPLRHALAAAHGWLAGRHEWTQIGLELLVAAGWLAVASGCLAVQALLARRYGLDDLS</sequence>
<dbReference type="InterPro" id="IPR051784">
    <property type="entry name" value="Nod_factor_ABC_transporter"/>
</dbReference>
<dbReference type="Pfam" id="PF01061">
    <property type="entry name" value="ABC2_membrane"/>
    <property type="match status" value="1"/>
</dbReference>
<organism evidence="7 8">
    <name type="scientific">Asanoa ferruginea</name>
    <dbReference type="NCBI Taxonomy" id="53367"/>
    <lineage>
        <taxon>Bacteria</taxon>
        <taxon>Bacillati</taxon>
        <taxon>Actinomycetota</taxon>
        <taxon>Actinomycetes</taxon>
        <taxon>Micromonosporales</taxon>
        <taxon>Micromonosporaceae</taxon>
        <taxon>Asanoa</taxon>
    </lineage>
</organism>
<dbReference type="EMBL" id="QUMQ01000001">
    <property type="protein sequence ID" value="REF96171.1"/>
    <property type="molecule type" value="Genomic_DNA"/>
</dbReference>
<comment type="caution">
    <text evidence="7">The sequence shown here is derived from an EMBL/GenBank/DDBJ whole genome shotgun (WGS) entry which is preliminary data.</text>
</comment>
<gene>
    <name evidence="7" type="ORF">DFJ67_2140</name>
</gene>
<evidence type="ECO:0000256" key="1">
    <source>
        <dbReference type="ARBA" id="ARBA00004141"/>
    </source>
</evidence>
<dbReference type="AlphaFoldDB" id="A0A3D9ZFV3"/>
<dbReference type="GO" id="GO:0140359">
    <property type="term" value="F:ABC-type transporter activity"/>
    <property type="evidence" value="ECO:0007669"/>
    <property type="project" value="InterPro"/>
</dbReference>
<accession>A0A3D9ZFV3</accession>
<proteinExistence type="predicted"/>
<name>A0A3D9ZFV3_9ACTN</name>
<feature type="transmembrane region" description="Helical" evidence="5">
    <location>
        <begin position="236"/>
        <end position="257"/>
    </location>
</feature>
<dbReference type="RefSeq" id="WP_147315483.1">
    <property type="nucleotide sequence ID" value="NZ_BONB01000022.1"/>
</dbReference>
<feature type="transmembrane region" description="Helical" evidence="5">
    <location>
        <begin position="145"/>
        <end position="166"/>
    </location>
</feature>
<evidence type="ECO:0000313" key="8">
    <source>
        <dbReference type="Proteomes" id="UP000256913"/>
    </source>
</evidence>
<comment type="subcellular location">
    <subcellularLocation>
        <location evidence="1">Membrane</location>
        <topology evidence="1">Multi-pass membrane protein</topology>
    </subcellularLocation>
</comment>
<feature type="domain" description="ABC-2 type transporter transmembrane" evidence="6">
    <location>
        <begin position="44"/>
        <end position="218"/>
    </location>
</feature>
<dbReference type="PANTHER" id="PTHR43229">
    <property type="entry name" value="NODULATION PROTEIN J"/>
    <property type="match status" value="1"/>
</dbReference>
<evidence type="ECO:0000256" key="4">
    <source>
        <dbReference type="ARBA" id="ARBA00023136"/>
    </source>
</evidence>
<evidence type="ECO:0000256" key="2">
    <source>
        <dbReference type="ARBA" id="ARBA00022692"/>
    </source>
</evidence>
<evidence type="ECO:0000259" key="6">
    <source>
        <dbReference type="Pfam" id="PF01061"/>
    </source>
</evidence>